<organism evidence="2 3">
    <name type="scientific">Halogranum gelatinilyticum</name>
    <dbReference type="NCBI Taxonomy" id="660521"/>
    <lineage>
        <taxon>Archaea</taxon>
        <taxon>Methanobacteriati</taxon>
        <taxon>Methanobacteriota</taxon>
        <taxon>Stenosarchaea group</taxon>
        <taxon>Halobacteria</taxon>
        <taxon>Halobacteriales</taxon>
        <taxon>Haloferacaceae</taxon>
    </lineage>
</organism>
<feature type="transmembrane region" description="Helical" evidence="1">
    <location>
        <begin position="244"/>
        <end position="263"/>
    </location>
</feature>
<dbReference type="RefSeq" id="WP_089694424.1">
    <property type="nucleotide sequence ID" value="NZ_FNHL01000001.1"/>
</dbReference>
<feature type="transmembrane region" description="Helical" evidence="1">
    <location>
        <begin position="59"/>
        <end position="83"/>
    </location>
</feature>
<sequence>MSAHAAGSERGLVALATGTLLQTLARLYPWPVDPSTELVRSLGYLDTDVRAETVVRAGYGAAVVCGVLGVVVAGVAVGSLGALGSLGSPTSLGLVGSVALASAGLAAHGVHRAPVLAASARRTRALGATAGLVGRAVLRLRIDPTAERAARFAARTGEGPLADSLAEHVRRATGTPQSGFDGFAREWSEWFPALDRSVALLTASASAPDDERARSLDRALSAVLDGTRERMATFAAEIRGPATAVYAFGVLLPLALVGVLPAARVAGVPVSLPVVVVLYDVLLPLALVAAAGWLLLRRPVAFPPPRVSRSHPDVPTRPWRALVAGAVAAAAGWLVGSTLVGWAGAVASVGGGVGVALAVRFYPVKAVRDHVRAVESSLPDALYLVGRRVAEGTAVETALVHAGDEVGGATGDLLDDAVRVQRTLRVGVRDAFLGRHGALSNVPSDRARGMAAFLALAATQGKPAGSAIVAMADQLESLREVDREARQELAAVTSTLANTAAVFAPLVGGATVTLADRMGSVDAGGEGGRLGGSATSAATSASADSLAAAADPLATGALGTAVGVYVLVLAAVLTALAVGLEHGVDLALVGYRVGLALLAATTTYLTAVVAAGLLV</sequence>
<dbReference type="OrthoDB" id="147060at2157"/>
<feature type="transmembrane region" description="Helical" evidence="1">
    <location>
        <begin position="275"/>
        <end position="296"/>
    </location>
</feature>
<name>A0A1G9QIF6_9EURY</name>
<feature type="transmembrane region" description="Helical" evidence="1">
    <location>
        <begin position="562"/>
        <end position="580"/>
    </location>
</feature>
<feature type="transmembrane region" description="Helical" evidence="1">
    <location>
        <begin position="342"/>
        <end position="362"/>
    </location>
</feature>
<keyword evidence="1" id="KW-1133">Transmembrane helix</keyword>
<keyword evidence="1" id="KW-0812">Transmembrane</keyword>
<evidence type="ECO:0008006" key="4">
    <source>
        <dbReference type="Google" id="ProtNLM"/>
    </source>
</evidence>
<feature type="transmembrane region" description="Helical" evidence="1">
    <location>
        <begin position="592"/>
        <end position="614"/>
    </location>
</feature>
<dbReference type="AlphaFoldDB" id="A0A1G9QIF6"/>
<reference evidence="3" key="1">
    <citation type="submission" date="2016-10" db="EMBL/GenBank/DDBJ databases">
        <authorList>
            <person name="Varghese N."/>
            <person name="Submissions S."/>
        </authorList>
    </citation>
    <scope>NUCLEOTIDE SEQUENCE [LARGE SCALE GENOMIC DNA]</scope>
    <source>
        <strain evidence="3">CGMCC 1.10119</strain>
    </source>
</reference>
<feature type="transmembrane region" description="Helical" evidence="1">
    <location>
        <begin position="317"/>
        <end position="336"/>
    </location>
</feature>
<protein>
    <recommendedName>
        <fullName evidence="4">Type II secretion system (T2SS), protein F</fullName>
    </recommendedName>
</protein>
<gene>
    <name evidence="2" type="ORF">SAMN04487949_0875</name>
</gene>
<evidence type="ECO:0000256" key="1">
    <source>
        <dbReference type="SAM" id="Phobius"/>
    </source>
</evidence>
<keyword evidence="1" id="KW-0472">Membrane</keyword>
<proteinExistence type="predicted"/>
<dbReference type="STRING" id="660521.SAMN04487949_0875"/>
<accession>A0A1G9QIF6</accession>
<evidence type="ECO:0000313" key="2">
    <source>
        <dbReference type="EMBL" id="SDM10746.1"/>
    </source>
</evidence>
<evidence type="ECO:0000313" key="3">
    <source>
        <dbReference type="Proteomes" id="UP000199451"/>
    </source>
</evidence>
<dbReference type="Proteomes" id="UP000199451">
    <property type="component" value="Unassembled WGS sequence"/>
</dbReference>
<dbReference type="EMBL" id="FNHL01000001">
    <property type="protein sequence ID" value="SDM10746.1"/>
    <property type="molecule type" value="Genomic_DNA"/>
</dbReference>
<keyword evidence="3" id="KW-1185">Reference proteome</keyword>